<dbReference type="InterPro" id="IPR005225">
    <property type="entry name" value="Small_GTP-bd"/>
</dbReference>
<dbReference type="GO" id="GO:0098852">
    <property type="term" value="C:lytic vacuole membrane"/>
    <property type="evidence" value="ECO:0007669"/>
    <property type="project" value="TreeGrafter"/>
</dbReference>
<dbReference type="PANTHER" id="PTHR45732:SF7">
    <property type="entry name" value="ADP-RIBOSYLATION FACTOR-LIKE PROTEIN 8"/>
    <property type="match status" value="1"/>
</dbReference>
<evidence type="ECO:0000256" key="2">
    <source>
        <dbReference type="ARBA" id="ARBA00022741"/>
    </source>
</evidence>
<feature type="binding site" evidence="4">
    <location>
        <position position="517"/>
    </location>
    <ligand>
        <name>GTP</name>
        <dbReference type="ChEBI" id="CHEBI:37565"/>
    </ligand>
</feature>
<comment type="caution">
    <text evidence="6">The sequence shown here is derived from an EMBL/GenBank/DDBJ whole genome shotgun (WGS) entry which is preliminary data.</text>
</comment>
<keyword evidence="3 4" id="KW-0342">GTP-binding</keyword>
<dbReference type="CDD" id="cd04159">
    <property type="entry name" value="Arl10_like"/>
    <property type="match status" value="1"/>
</dbReference>
<feature type="binding site" evidence="4">
    <location>
        <begin position="470"/>
        <end position="477"/>
    </location>
    <ligand>
        <name>GTP</name>
        <dbReference type="ChEBI" id="CHEBI:37565"/>
    </ligand>
</feature>
<dbReference type="PROSITE" id="PS51419">
    <property type="entry name" value="RAB"/>
    <property type="match status" value="1"/>
</dbReference>
<dbReference type="Pfam" id="PF00025">
    <property type="entry name" value="Arf"/>
    <property type="match status" value="1"/>
</dbReference>
<dbReference type="SMART" id="SM00175">
    <property type="entry name" value="RAB"/>
    <property type="match status" value="1"/>
</dbReference>
<sequence length="625" mass="68760">MDLLEPSVAELSSKCLVSFERCLAGPSIQIKRQETKNNTTDIGNSPVNIDQHEYATSHSMSNDAPLTYRLADFNLWVDGTGALASHKASLDWRLKDRPIDLTLVKGNLVMLHQFTEDYGGLPGSRSSLDEALRNIDSSLSNLSLLAVAIRQTGKKARLYKADSRFNSEEHTDLKEHLSCIVALRPSEEGCTHEGYKMRADDLSNIQQRLIQANLRRRNRFKQAQKHSSGLKAKNVEFLPQSAYSGKSAQPGPDISNPLVSGTAVPSFTNVLDAKIETVHGSKHAPTLSGTSASVPSGNLIYVQPGHKTSEASAPITEITRIAASAQYPRPRLPKTGHQCIFVDDEVARDQGILDDDEGAWTEINFADEQGDESGVAETDISPLSQRTLFSLSDPADTIPPHEDTVPRISGEQVNKQWFEPVGQGVKPRGAVLGPGSADGSSDQQVGILRRSRDWMLRTFFAREVDITMIGLEGCGKTSLLRVLAGGEFTIDSIPTVGFNMKRIQRGNITIKCWDLGGQPRFRSMWERYCRGVNCIIFVVDISDVSLMPLAKEELHDLMSRGSLNGIPLLVLGNHSERPDTLSVDELIEQLDLKALKNRPVSCYGISAKEETNLDAVVEFITRYAR</sequence>
<evidence type="ECO:0000256" key="1">
    <source>
        <dbReference type="ARBA" id="ARBA00010290"/>
    </source>
</evidence>
<dbReference type="NCBIfam" id="TIGR00231">
    <property type="entry name" value="small_GTP"/>
    <property type="match status" value="1"/>
</dbReference>
<dbReference type="SMART" id="SM00178">
    <property type="entry name" value="SAR"/>
    <property type="match status" value="1"/>
</dbReference>
<dbReference type="GO" id="GO:0003924">
    <property type="term" value="F:GTPase activity"/>
    <property type="evidence" value="ECO:0007669"/>
    <property type="project" value="InterPro"/>
</dbReference>
<dbReference type="PROSITE" id="PS51417">
    <property type="entry name" value="ARF"/>
    <property type="match status" value="1"/>
</dbReference>
<protein>
    <submittedName>
        <fullName evidence="6">Uncharacterized protein</fullName>
    </submittedName>
</protein>
<organism evidence="6 7">
    <name type="scientific">Fusarium heterosporum</name>
    <dbReference type="NCBI Taxonomy" id="42747"/>
    <lineage>
        <taxon>Eukaryota</taxon>
        <taxon>Fungi</taxon>
        <taxon>Dikarya</taxon>
        <taxon>Ascomycota</taxon>
        <taxon>Pezizomycotina</taxon>
        <taxon>Sordariomycetes</taxon>
        <taxon>Hypocreomycetidae</taxon>
        <taxon>Hypocreales</taxon>
        <taxon>Nectriaceae</taxon>
        <taxon>Fusarium</taxon>
        <taxon>Fusarium heterosporum species complex</taxon>
    </lineage>
</organism>
<dbReference type="Gene3D" id="3.40.50.300">
    <property type="entry name" value="P-loop containing nucleotide triphosphate hydrolases"/>
    <property type="match status" value="1"/>
</dbReference>
<dbReference type="PANTHER" id="PTHR45732">
    <property type="entry name" value="ADP-RIBOSYLATION FACTOR-LIKE PROTEIN 8"/>
    <property type="match status" value="1"/>
</dbReference>
<dbReference type="SMART" id="SM00177">
    <property type="entry name" value="ARF"/>
    <property type="match status" value="1"/>
</dbReference>
<keyword evidence="5" id="KW-0460">Magnesium</keyword>
<keyword evidence="2 4" id="KW-0547">Nucleotide-binding</keyword>
<evidence type="ECO:0000256" key="4">
    <source>
        <dbReference type="PIRSR" id="PIRSR606689-1"/>
    </source>
</evidence>
<dbReference type="GO" id="GO:0046872">
    <property type="term" value="F:metal ion binding"/>
    <property type="evidence" value="ECO:0007669"/>
    <property type="project" value="UniProtKB-KW"/>
</dbReference>
<feature type="binding site" evidence="5">
    <location>
        <position position="477"/>
    </location>
    <ligand>
        <name>Mg(2+)</name>
        <dbReference type="ChEBI" id="CHEBI:18420"/>
    </ligand>
</feature>
<keyword evidence="5" id="KW-0479">Metal-binding</keyword>
<keyword evidence="7" id="KW-1185">Reference proteome</keyword>
<dbReference type="InterPro" id="IPR006689">
    <property type="entry name" value="Small_GTPase_ARF/SAR"/>
</dbReference>
<evidence type="ECO:0000313" key="6">
    <source>
        <dbReference type="EMBL" id="KAF5675748.1"/>
    </source>
</evidence>
<dbReference type="EMBL" id="JAAGWQ010000037">
    <property type="protein sequence ID" value="KAF5675748.1"/>
    <property type="molecule type" value="Genomic_DNA"/>
</dbReference>
<evidence type="ECO:0000256" key="3">
    <source>
        <dbReference type="ARBA" id="ARBA00023134"/>
    </source>
</evidence>
<dbReference type="OrthoDB" id="2011769at2759"/>
<proteinExistence type="inferred from homology"/>
<dbReference type="InterPro" id="IPR027417">
    <property type="entry name" value="P-loop_NTPase"/>
</dbReference>
<name>A0A8H5TUK6_FUSHE</name>
<feature type="binding site" evidence="5">
    <location>
        <position position="495"/>
    </location>
    <ligand>
        <name>Mg(2+)</name>
        <dbReference type="ChEBI" id="CHEBI:18420"/>
    </ligand>
</feature>
<comment type="similarity">
    <text evidence="1">Belongs to the small GTPase superfamily. Arf family.</text>
</comment>
<dbReference type="Proteomes" id="UP000567885">
    <property type="component" value="Unassembled WGS sequence"/>
</dbReference>
<evidence type="ECO:0000256" key="5">
    <source>
        <dbReference type="PIRSR" id="PIRSR606689-2"/>
    </source>
</evidence>
<dbReference type="GO" id="GO:0015031">
    <property type="term" value="P:protein transport"/>
    <property type="evidence" value="ECO:0007669"/>
    <property type="project" value="InterPro"/>
</dbReference>
<dbReference type="InterPro" id="IPR044154">
    <property type="entry name" value="Arl8a/8b"/>
</dbReference>
<dbReference type="SUPFAM" id="SSF52540">
    <property type="entry name" value="P-loop containing nucleoside triphosphate hydrolases"/>
    <property type="match status" value="1"/>
</dbReference>
<reference evidence="6 7" key="1">
    <citation type="submission" date="2020-05" db="EMBL/GenBank/DDBJ databases">
        <title>Identification and distribution of gene clusters putatively required for synthesis of sphingolipid metabolism inhibitors in phylogenetically diverse species of the filamentous fungus Fusarium.</title>
        <authorList>
            <person name="Kim H.-S."/>
            <person name="Busman M."/>
            <person name="Brown D.W."/>
            <person name="Divon H."/>
            <person name="Uhlig S."/>
            <person name="Proctor R.H."/>
        </authorList>
    </citation>
    <scope>NUCLEOTIDE SEQUENCE [LARGE SCALE GENOMIC DNA]</scope>
    <source>
        <strain evidence="6 7">NRRL 20693</strain>
    </source>
</reference>
<dbReference type="AlphaFoldDB" id="A0A8H5TUK6"/>
<dbReference type="GO" id="GO:0005525">
    <property type="term" value="F:GTP binding"/>
    <property type="evidence" value="ECO:0007669"/>
    <property type="project" value="UniProtKB-KW"/>
</dbReference>
<feature type="binding site" evidence="4">
    <location>
        <begin position="573"/>
        <end position="576"/>
    </location>
    <ligand>
        <name>GTP</name>
        <dbReference type="ChEBI" id="CHEBI:37565"/>
    </ligand>
</feature>
<evidence type="ECO:0000313" key="7">
    <source>
        <dbReference type="Proteomes" id="UP000567885"/>
    </source>
</evidence>
<accession>A0A8H5TUK6</accession>
<dbReference type="PRINTS" id="PR00328">
    <property type="entry name" value="SAR1GTPBP"/>
</dbReference>
<gene>
    <name evidence="6" type="ORF">FHETE_2351</name>
</gene>